<sequence length="169" mass="18737">MVLNIERLIVFGLIMGGHAPPIYYVSLGKDKKLHTSVLAYLAGETAKLNTNRVGGRPPTSEVANKTDDTLIAPWAQAPRTQGHRSGTFHGSQDLSQSPPYPVSQASSRLPPEMITAFQAMAQALQKKDKPKITVITFYERMRKSNVPTFGGEADPEKANKWIRDMERNF</sequence>
<organism evidence="1 2">
    <name type="scientific">Catharanthus roseus</name>
    <name type="common">Madagascar periwinkle</name>
    <name type="synonym">Vinca rosea</name>
    <dbReference type="NCBI Taxonomy" id="4058"/>
    <lineage>
        <taxon>Eukaryota</taxon>
        <taxon>Viridiplantae</taxon>
        <taxon>Streptophyta</taxon>
        <taxon>Embryophyta</taxon>
        <taxon>Tracheophyta</taxon>
        <taxon>Spermatophyta</taxon>
        <taxon>Magnoliopsida</taxon>
        <taxon>eudicotyledons</taxon>
        <taxon>Gunneridae</taxon>
        <taxon>Pentapetalae</taxon>
        <taxon>asterids</taxon>
        <taxon>lamiids</taxon>
        <taxon>Gentianales</taxon>
        <taxon>Apocynaceae</taxon>
        <taxon>Rauvolfioideae</taxon>
        <taxon>Vinceae</taxon>
        <taxon>Catharanthinae</taxon>
        <taxon>Catharanthus</taxon>
    </lineage>
</organism>
<evidence type="ECO:0000313" key="1">
    <source>
        <dbReference type="EMBL" id="KAI5648781.1"/>
    </source>
</evidence>
<reference evidence="2" key="1">
    <citation type="journal article" date="2023" name="Nat. Plants">
        <title>Single-cell RNA sequencing provides a high-resolution roadmap for understanding the multicellular compartmentation of specialized metabolism.</title>
        <authorList>
            <person name="Sun S."/>
            <person name="Shen X."/>
            <person name="Li Y."/>
            <person name="Li Y."/>
            <person name="Wang S."/>
            <person name="Li R."/>
            <person name="Zhang H."/>
            <person name="Shen G."/>
            <person name="Guo B."/>
            <person name="Wei J."/>
            <person name="Xu J."/>
            <person name="St-Pierre B."/>
            <person name="Chen S."/>
            <person name="Sun C."/>
        </authorList>
    </citation>
    <scope>NUCLEOTIDE SEQUENCE [LARGE SCALE GENOMIC DNA]</scope>
</reference>
<comment type="caution">
    <text evidence="1">The sequence shown here is derived from an EMBL/GenBank/DDBJ whole genome shotgun (WGS) entry which is preliminary data.</text>
</comment>
<protein>
    <submittedName>
        <fullName evidence="1">Uncharacterized protein</fullName>
    </submittedName>
</protein>
<proteinExistence type="predicted"/>
<evidence type="ECO:0000313" key="2">
    <source>
        <dbReference type="Proteomes" id="UP001060085"/>
    </source>
</evidence>
<keyword evidence="2" id="KW-1185">Reference proteome</keyword>
<dbReference type="EMBL" id="CM044708">
    <property type="protein sequence ID" value="KAI5648781.1"/>
    <property type="molecule type" value="Genomic_DNA"/>
</dbReference>
<accession>A0ACB9ZND4</accession>
<name>A0ACB9ZND4_CATRO</name>
<dbReference type="Proteomes" id="UP001060085">
    <property type="component" value="Linkage Group LG08"/>
</dbReference>
<gene>
    <name evidence="1" type="ORF">M9H77_34786</name>
</gene>